<keyword evidence="7" id="KW-1185">Reference proteome</keyword>
<dbReference type="Pfam" id="PF03466">
    <property type="entry name" value="LysR_substrate"/>
    <property type="match status" value="1"/>
</dbReference>
<dbReference type="InterPro" id="IPR000847">
    <property type="entry name" value="LysR_HTH_N"/>
</dbReference>
<dbReference type="SUPFAM" id="SSF53850">
    <property type="entry name" value="Periplasmic binding protein-like II"/>
    <property type="match status" value="1"/>
</dbReference>
<dbReference type="EMBL" id="FNYC01000001">
    <property type="protein sequence ID" value="SEI51970.1"/>
    <property type="molecule type" value="Genomic_DNA"/>
</dbReference>
<feature type="domain" description="HTH lysR-type" evidence="5">
    <location>
        <begin position="15"/>
        <end position="72"/>
    </location>
</feature>
<accession>A0A1H6RJI3</accession>
<reference evidence="6 7" key="1">
    <citation type="submission" date="2016-10" db="EMBL/GenBank/DDBJ databases">
        <authorList>
            <person name="de Groot N.N."/>
        </authorList>
    </citation>
    <scope>NUCLEOTIDE SEQUENCE [LARGE SCALE GENOMIC DNA]</scope>
    <source>
        <strain evidence="6 7">DSM 26515</strain>
    </source>
</reference>
<keyword evidence="2" id="KW-0805">Transcription regulation</keyword>
<dbReference type="Gene3D" id="3.40.190.290">
    <property type="match status" value="1"/>
</dbReference>
<dbReference type="GO" id="GO:0003700">
    <property type="term" value="F:DNA-binding transcription factor activity"/>
    <property type="evidence" value="ECO:0007669"/>
    <property type="project" value="InterPro"/>
</dbReference>
<keyword evidence="4" id="KW-0804">Transcription</keyword>
<evidence type="ECO:0000313" key="7">
    <source>
        <dbReference type="Proteomes" id="UP000199420"/>
    </source>
</evidence>
<organism evidence="6 7">
    <name type="scientific">Frateuria terrea</name>
    <dbReference type="NCBI Taxonomy" id="529704"/>
    <lineage>
        <taxon>Bacteria</taxon>
        <taxon>Pseudomonadati</taxon>
        <taxon>Pseudomonadota</taxon>
        <taxon>Gammaproteobacteria</taxon>
        <taxon>Lysobacterales</taxon>
        <taxon>Rhodanobacteraceae</taxon>
        <taxon>Frateuria</taxon>
    </lineage>
</organism>
<sequence>MCAIAAPDRLGKRHMRLRYIELFHAVLSTGSLTGAANLLNISQPAASKALQQAESHLGFPLFSRVRGRLQPTQQALLMRHQIDRLMRDLYDLRRLAVNITRPESHPLRVTSTPALAQTLVPDAIAQLGKVYPAATVELFTQHSAVMCESLMLREADIGLTLQDISHHGLWQEPLCRGNIKVIAPPGWWSERDLERPLPIKALAGQPMIGITVQDALGAMLQSHLSKVEPAPRTNVWVQTYQLACSLVARGGGLALVDPFTAQCSREPVQKRSLKLQLDVVLYAVYRPDSPLNCVQMRFLDHVRELAQEILSAP</sequence>
<keyword evidence="3 6" id="KW-0238">DNA-binding</keyword>
<dbReference type="GO" id="GO:0010628">
    <property type="term" value="P:positive regulation of gene expression"/>
    <property type="evidence" value="ECO:0007669"/>
    <property type="project" value="TreeGrafter"/>
</dbReference>
<dbReference type="Gene3D" id="1.10.10.10">
    <property type="entry name" value="Winged helix-like DNA-binding domain superfamily/Winged helix DNA-binding domain"/>
    <property type="match status" value="1"/>
</dbReference>
<gene>
    <name evidence="6" type="ORF">SAMN04487997_1067</name>
</gene>
<comment type="similarity">
    <text evidence="1">Belongs to the LysR transcriptional regulatory family.</text>
</comment>
<dbReference type="PRINTS" id="PR00039">
    <property type="entry name" value="HTHLYSR"/>
</dbReference>
<dbReference type="PROSITE" id="PS50931">
    <property type="entry name" value="HTH_LYSR"/>
    <property type="match status" value="1"/>
</dbReference>
<dbReference type="PANTHER" id="PTHR30427">
    <property type="entry name" value="TRANSCRIPTIONAL ACTIVATOR PROTEIN LYSR"/>
    <property type="match status" value="1"/>
</dbReference>
<dbReference type="PANTHER" id="PTHR30427:SF1">
    <property type="entry name" value="TRANSCRIPTIONAL ACTIVATOR PROTEIN LYSR"/>
    <property type="match status" value="1"/>
</dbReference>
<evidence type="ECO:0000256" key="1">
    <source>
        <dbReference type="ARBA" id="ARBA00009437"/>
    </source>
</evidence>
<proteinExistence type="inferred from homology"/>
<dbReference type="Proteomes" id="UP000199420">
    <property type="component" value="Unassembled WGS sequence"/>
</dbReference>
<evidence type="ECO:0000256" key="4">
    <source>
        <dbReference type="ARBA" id="ARBA00023163"/>
    </source>
</evidence>
<dbReference type="GO" id="GO:0043565">
    <property type="term" value="F:sequence-specific DNA binding"/>
    <property type="evidence" value="ECO:0007669"/>
    <property type="project" value="TreeGrafter"/>
</dbReference>
<dbReference type="InterPro" id="IPR036388">
    <property type="entry name" value="WH-like_DNA-bd_sf"/>
</dbReference>
<dbReference type="InterPro" id="IPR036390">
    <property type="entry name" value="WH_DNA-bd_sf"/>
</dbReference>
<dbReference type="STRING" id="529704.SAMN02927913_0983"/>
<evidence type="ECO:0000313" key="6">
    <source>
        <dbReference type="EMBL" id="SEI51970.1"/>
    </source>
</evidence>
<evidence type="ECO:0000259" key="5">
    <source>
        <dbReference type="PROSITE" id="PS50931"/>
    </source>
</evidence>
<dbReference type="AlphaFoldDB" id="A0A1H6RJI3"/>
<dbReference type="InterPro" id="IPR005119">
    <property type="entry name" value="LysR_subst-bd"/>
</dbReference>
<name>A0A1H6RJI3_9GAMM</name>
<protein>
    <submittedName>
        <fullName evidence="6">DNA-binding transcriptional regulator, LysR family</fullName>
    </submittedName>
</protein>
<dbReference type="SUPFAM" id="SSF46785">
    <property type="entry name" value="Winged helix' DNA-binding domain"/>
    <property type="match status" value="1"/>
</dbReference>
<evidence type="ECO:0000256" key="3">
    <source>
        <dbReference type="ARBA" id="ARBA00023125"/>
    </source>
</evidence>
<evidence type="ECO:0000256" key="2">
    <source>
        <dbReference type="ARBA" id="ARBA00023015"/>
    </source>
</evidence>
<dbReference type="Pfam" id="PF00126">
    <property type="entry name" value="HTH_1"/>
    <property type="match status" value="1"/>
</dbReference>
<dbReference type="GO" id="GO:0009089">
    <property type="term" value="P:lysine biosynthetic process via diaminopimelate"/>
    <property type="evidence" value="ECO:0007669"/>
    <property type="project" value="TreeGrafter"/>
</dbReference>